<accession>A0A8C5ZN82</accession>
<evidence type="ECO:0000313" key="3">
    <source>
        <dbReference type="Proteomes" id="UP000694407"/>
    </source>
</evidence>
<evidence type="ECO:0000313" key="2">
    <source>
        <dbReference type="Ensembl" id="ENSMMMP00000017551.1"/>
    </source>
</evidence>
<feature type="compositionally biased region" description="Polar residues" evidence="1">
    <location>
        <begin position="39"/>
        <end position="49"/>
    </location>
</feature>
<protein>
    <submittedName>
        <fullName evidence="2">Uncharacterized protein</fullName>
    </submittedName>
</protein>
<organism evidence="2 3">
    <name type="scientific">Marmota marmota marmota</name>
    <name type="common">Alpine marmot</name>
    <dbReference type="NCBI Taxonomy" id="9994"/>
    <lineage>
        <taxon>Eukaryota</taxon>
        <taxon>Metazoa</taxon>
        <taxon>Chordata</taxon>
        <taxon>Craniata</taxon>
        <taxon>Vertebrata</taxon>
        <taxon>Euteleostomi</taxon>
        <taxon>Mammalia</taxon>
        <taxon>Eutheria</taxon>
        <taxon>Euarchontoglires</taxon>
        <taxon>Glires</taxon>
        <taxon>Rodentia</taxon>
        <taxon>Sciuromorpha</taxon>
        <taxon>Sciuridae</taxon>
        <taxon>Xerinae</taxon>
        <taxon>Marmotini</taxon>
        <taxon>Marmota</taxon>
    </lineage>
</organism>
<dbReference type="Proteomes" id="UP000694407">
    <property type="component" value="Unplaced"/>
</dbReference>
<dbReference type="GeneTree" id="ENSGT00940000180601"/>
<feature type="compositionally biased region" description="Basic and acidic residues" evidence="1">
    <location>
        <begin position="24"/>
        <end position="34"/>
    </location>
</feature>
<sequence>MWTSSVDPQRTKRQDNKLQNGSLHHKDIVHDKNFEPYLSGQSNWGNNKQ</sequence>
<dbReference type="AlphaFoldDB" id="A0A8C5ZN82"/>
<proteinExistence type="predicted"/>
<feature type="region of interest" description="Disordered" evidence="1">
    <location>
        <begin position="1"/>
        <end position="49"/>
    </location>
</feature>
<dbReference type="Ensembl" id="ENSMMMT00000019978.1">
    <property type="protein sequence ID" value="ENSMMMP00000017551.1"/>
    <property type="gene ID" value="ENSMMMG00000015581.1"/>
</dbReference>
<dbReference type="Ensembl" id="ENSMMMT00000019983.1">
    <property type="protein sequence ID" value="ENSMMMP00000017555.1"/>
    <property type="gene ID" value="ENSMMMG00000015581.1"/>
</dbReference>
<evidence type="ECO:0000256" key="1">
    <source>
        <dbReference type="SAM" id="MobiDB-lite"/>
    </source>
</evidence>
<name>A0A8C5ZN82_MARMA</name>
<keyword evidence="3" id="KW-1185">Reference proteome</keyword>
<reference evidence="2" key="1">
    <citation type="submission" date="2025-05" db="UniProtKB">
        <authorList>
            <consortium name="Ensembl"/>
        </authorList>
    </citation>
    <scope>IDENTIFICATION</scope>
</reference>